<dbReference type="CDD" id="cd00609">
    <property type="entry name" value="AAT_like"/>
    <property type="match status" value="1"/>
</dbReference>
<accession>A0ABV7ALG4</accession>
<reference evidence="10" key="1">
    <citation type="journal article" date="2019" name="Int. J. Syst. Evol. Microbiol.">
        <title>The Global Catalogue of Microorganisms (GCM) 10K type strain sequencing project: providing services to taxonomists for standard genome sequencing and annotation.</title>
        <authorList>
            <consortium name="The Broad Institute Genomics Platform"/>
            <consortium name="The Broad Institute Genome Sequencing Center for Infectious Disease"/>
            <person name="Wu L."/>
            <person name="Ma J."/>
        </authorList>
    </citation>
    <scope>NUCLEOTIDE SEQUENCE [LARGE SCALE GENOMIC DNA]</scope>
    <source>
        <strain evidence="10">KCTC 62192</strain>
    </source>
</reference>
<comment type="caution">
    <text evidence="9">The sequence shown here is derived from an EMBL/GenBank/DDBJ whole genome shotgun (WGS) entry which is preliminary data.</text>
</comment>
<dbReference type="Gene3D" id="3.40.640.10">
    <property type="entry name" value="Type I PLP-dependent aspartate aminotransferase-like (Major domain)"/>
    <property type="match status" value="1"/>
</dbReference>
<evidence type="ECO:0000256" key="5">
    <source>
        <dbReference type="ARBA" id="ARBA00022898"/>
    </source>
</evidence>
<keyword evidence="4 7" id="KW-0808">Transferase</keyword>
<organism evidence="9 10">
    <name type="scientific">Acidimangrovimonas pyrenivorans</name>
    <dbReference type="NCBI Taxonomy" id="2030798"/>
    <lineage>
        <taxon>Bacteria</taxon>
        <taxon>Pseudomonadati</taxon>
        <taxon>Pseudomonadota</taxon>
        <taxon>Alphaproteobacteria</taxon>
        <taxon>Rhodobacterales</taxon>
        <taxon>Paracoccaceae</taxon>
        <taxon>Acidimangrovimonas</taxon>
    </lineage>
</organism>
<proteinExistence type="inferred from homology"/>
<evidence type="ECO:0000256" key="4">
    <source>
        <dbReference type="ARBA" id="ARBA00022679"/>
    </source>
</evidence>
<name>A0ABV7ALG4_9RHOB</name>
<dbReference type="Pfam" id="PF00155">
    <property type="entry name" value="Aminotran_1_2"/>
    <property type="match status" value="1"/>
</dbReference>
<dbReference type="InterPro" id="IPR004839">
    <property type="entry name" value="Aminotransferase_I/II_large"/>
</dbReference>
<dbReference type="InterPro" id="IPR050596">
    <property type="entry name" value="AspAT/PAT-like"/>
</dbReference>
<comment type="similarity">
    <text evidence="2 7">Belongs to the class-I pyridoxal-phosphate-dependent aminotransferase family.</text>
</comment>
<keyword evidence="10" id="KW-1185">Reference proteome</keyword>
<dbReference type="Proteomes" id="UP001595443">
    <property type="component" value="Unassembled WGS sequence"/>
</dbReference>
<feature type="domain" description="Aminotransferase class I/classII large" evidence="8">
    <location>
        <begin position="30"/>
        <end position="373"/>
    </location>
</feature>
<evidence type="ECO:0000259" key="8">
    <source>
        <dbReference type="Pfam" id="PF00155"/>
    </source>
</evidence>
<dbReference type="RefSeq" id="WP_377834591.1">
    <property type="nucleotide sequence ID" value="NZ_JBHRSK010000015.1"/>
</dbReference>
<dbReference type="PROSITE" id="PS00105">
    <property type="entry name" value="AA_TRANSFER_CLASS_1"/>
    <property type="match status" value="1"/>
</dbReference>
<gene>
    <name evidence="9" type="ORF">ACFOES_17160</name>
</gene>
<evidence type="ECO:0000256" key="6">
    <source>
        <dbReference type="ARBA" id="ARBA00049185"/>
    </source>
</evidence>
<evidence type="ECO:0000256" key="3">
    <source>
        <dbReference type="ARBA" id="ARBA00022576"/>
    </source>
</evidence>
<evidence type="ECO:0000256" key="2">
    <source>
        <dbReference type="ARBA" id="ARBA00007441"/>
    </source>
</evidence>
<evidence type="ECO:0000256" key="7">
    <source>
        <dbReference type="RuleBase" id="RU000481"/>
    </source>
</evidence>
<evidence type="ECO:0000313" key="10">
    <source>
        <dbReference type="Proteomes" id="UP001595443"/>
    </source>
</evidence>
<dbReference type="PANTHER" id="PTHR46383:SF2">
    <property type="entry name" value="AMINOTRANSFERASE"/>
    <property type="match status" value="1"/>
</dbReference>
<comment type="cofactor">
    <cofactor evidence="1 7">
        <name>pyridoxal 5'-phosphate</name>
        <dbReference type="ChEBI" id="CHEBI:597326"/>
    </cofactor>
</comment>
<dbReference type="EC" id="2.6.1.-" evidence="7"/>
<keyword evidence="5" id="KW-0663">Pyridoxal phosphate</keyword>
<dbReference type="GO" id="GO:0008483">
    <property type="term" value="F:transaminase activity"/>
    <property type="evidence" value="ECO:0007669"/>
    <property type="project" value="UniProtKB-KW"/>
</dbReference>
<evidence type="ECO:0000313" key="9">
    <source>
        <dbReference type="EMBL" id="MFC2969831.1"/>
    </source>
</evidence>
<dbReference type="InterPro" id="IPR015424">
    <property type="entry name" value="PyrdxlP-dep_Trfase"/>
</dbReference>
<protein>
    <recommendedName>
        <fullName evidence="7">Aminotransferase</fullName>
        <ecNumber evidence="7">2.6.1.-</ecNumber>
    </recommendedName>
</protein>
<dbReference type="PANTHER" id="PTHR46383">
    <property type="entry name" value="ASPARTATE AMINOTRANSFERASE"/>
    <property type="match status" value="1"/>
</dbReference>
<sequence>MRSSDRGSVDPFIVMDVMEQARAAEAAGRHIIHMEVGQPGTPAPAGARTALAQAMEGEALGYTVALGLPELRAAIAGLYRRWYGIELDPARVVVTSGSSGAFLLAFTALFDAGARVGLGEPGYPSYRQILKALSLEPVGIQTAEENRLQPVPADLAAAGDLDGLIVASPGNPSGTMLDRAAMAALIGHCAERDIAFISDEIYHGIQYEGRAVSALEISDEVYVINSFSKYFSMTGWRVGWMVVPEDHVRRIERLAQNLFICPPHASQIAALGALESHDELEANLAVYAENRRLMLEGLPKAGFGHIAPPDGAFYVYADVSDLTDDSLAFAAEILEQAGVAVTPGLDFDPHRGAHTLRFSYARATEDITEGLRRLEAFMAARKR</sequence>
<dbReference type="InterPro" id="IPR015421">
    <property type="entry name" value="PyrdxlP-dep_Trfase_major"/>
</dbReference>
<dbReference type="SUPFAM" id="SSF53383">
    <property type="entry name" value="PLP-dependent transferases"/>
    <property type="match status" value="1"/>
</dbReference>
<evidence type="ECO:0000256" key="1">
    <source>
        <dbReference type="ARBA" id="ARBA00001933"/>
    </source>
</evidence>
<dbReference type="InterPro" id="IPR004838">
    <property type="entry name" value="NHTrfase_class1_PyrdxlP-BS"/>
</dbReference>
<keyword evidence="3 7" id="KW-0032">Aminotransferase</keyword>
<dbReference type="EMBL" id="JBHRSK010000015">
    <property type="protein sequence ID" value="MFC2969831.1"/>
    <property type="molecule type" value="Genomic_DNA"/>
</dbReference>
<comment type="catalytic activity">
    <reaction evidence="6">
        <text>L-aspartate + 2-oxoglutarate = oxaloacetate + L-glutamate</text>
        <dbReference type="Rhea" id="RHEA:21824"/>
        <dbReference type="ChEBI" id="CHEBI:16452"/>
        <dbReference type="ChEBI" id="CHEBI:16810"/>
        <dbReference type="ChEBI" id="CHEBI:29985"/>
        <dbReference type="ChEBI" id="CHEBI:29991"/>
        <dbReference type="EC" id="2.6.1.1"/>
    </reaction>
</comment>